<organism evidence="1 2">
    <name type="scientific">Lasiosphaeria miniovina</name>
    <dbReference type="NCBI Taxonomy" id="1954250"/>
    <lineage>
        <taxon>Eukaryota</taxon>
        <taxon>Fungi</taxon>
        <taxon>Dikarya</taxon>
        <taxon>Ascomycota</taxon>
        <taxon>Pezizomycotina</taxon>
        <taxon>Sordariomycetes</taxon>
        <taxon>Sordariomycetidae</taxon>
        <taxon>Sordariales</taxon>
        <taxon>Lasiosphaeriaceae</taxon>
        <taxon>Lasiosphaeria</taxon>
    </lineage>
</organism>
<dbReference type="Proteomes" id="UP001172101">
    <property type="component" value="Unassembled WGS sequence"/>
</dbReference>
<gene>
    <name evidence="1" type="ORF">B0T26DRAFT_875470</name>
</gene>
<dbReference type="RefSeq" id="XP_060291344.1">
    <property type="nucleotide sequence ID" value="XM_060448070.1"/>
</dbReference>
<evidence type="ECO:0000313" key="2">
    <source>
        <dbReference type="Proteomes" id="UP001172101"/>
    </source>
</evidence>
<dbReference type="AlphaFoldDB" id="A0AA40DK88"/>
<dbReference type="EMBL" id="JAUIRO010000007">
    <property type="protein sequence ID" value="KAK0706250.1"/>
    <property type="molecule type" value="Genomic_DNA"/>
</dbReference>
<protein>
    <submittedName>
        <fullName evidence="1">Uncharacterized protein</fullName>
    </submittedName>
</protein>
<name>A0AA40DK88_9PEZI</name>
<sequence length="158" mass="16720">MPLGTSFLARYGANLDYPNRTTSFASCQDLTLPFEAVQKPTRQSGSSSGPRSIQAAELSVYNAPQGAIEAQGRSSADNNLLPSVTAPTGVGAIRGMNEAFDVDIASGTASLKIPIPISLCIRWVLLSLYVAKVCDGERVYNYVDNVAVLGKAVPLVKK</sequence>
<keyword evidence="2" id="KW-1185">Reference proteome</keyword>
<reference evidence="1" key="1">
    <citation type="submission" date="2023-06" db="EMBL/GenBank/DDBJ databases">
        <title>Genome-scale phylogeny and comparative genomics of the fungal order Sordariales.</title>
        <authorList>
            <consortium name="Lawrence Berkeley National Laboratory"/>
            <person name="Hensen N."/>
            <person name="Bonometti L."/>
            <person name="Westerberg I."/>
            <person name="Brannstrom I.O."/>
            <person name="Guillou S."/>
            <person name="Cros-Aarteil S."/>
            <person name="Calhoun S."/>
            <person name="Haridas S."/>
            <person name="Kuo A."/>
            <person name="Mondo S."/>
            <person name="Pangilinan J."/>
            <person name="Riley R."/>
            <person name="LaButti K."/>
            <person name="Andreopoulos B."/>
            <person name="Lipzen A."/>
            <person name="Chen C."/>
            <person name="Yanf M."/>
            <person name="Daum C."/>
            <person name="Ng V."/>
            <person name="Clum A."/>
            <person name="Steindorff A."/>
            <person name="Ohm R."/>
            <person name="Martin F."/>
            <person name="Silar P."/>
            <person name="Natvig D."/>
            <person name="Lalanne C."/>
            <person name="Gautier V."/>
            <person name="Ament-velasquez S.L."/>
            <person name="Kruys A."/>
            <person name="Hutchinson M.I."/>
            <person name="Powell A.J."/>
            <person name="Barry K."/>
            <person name="Miller A.N."/>
            <person name="Grigoriev I.V."/>
            <person name="Debuchy R."/>
            <person name="Gladieux P."/>
            <person name="Thoren M.H."/>
            <person name="Johannesson H."/>
        </authorList>
    </citation>
    <scope>NUCLEOTIDE SEQUENCE</scope>
    <source>
        <strain evidence="1">SMH2392-1A</strain>
    </source>
</reference>
<proteinExistence type="predicted"/>
<accession>A0AA40DK88</accession>
<comment type="caution">
    <text evidence="1">The sequence shown here is derived from an EMBL/GenBank/DDBJ whole genome shotgun (WGS) entry which is preliminary data.</text>
</comment>
<evidence type="ECO:0000313" key="1">
    <source>
        <dbReference type="EMBL" id="KAK0706250.1"/>
    </source>
</evidence>
<dbReference type="GeneID" id="85331340"/>